<dbReference type="NCBIfam" id="TIGR02887">
    <property type="entry name" value="spore_ger_x_C"/>
    <property type="match status" value="1"/>
</dbReference>
<evidence type="ECO:0000256" key="7">
    <source>
        <dbReference type="ARBA" id="ARBA00023288"/>
    </source>
</evidence>
<keyword evidence="12" id="KW-1185">Reference proteome</keyword>
<dbReference type="STRING" id="698762.SAMN00808754_0612"/>
<evidence type="ECO:0000256" key="8">
    <source>
        <dbReference type="SAM" id="MobiDB-lite"/>
    </source>
</evidence>
<evidence type="ECO:0000256" key="5">
    <source>
        <dbReference type="ARBA" id="ARBA00023136"/>
    </source>
</evidence>
<keyword evidence="7" id="KW-0449">Lipoprotein</keyword>
<evidence type="ECO:0000259" key="9">
    <source>
        <dbReference type="Pfam" id="PF05504"/>
    </source>
</evidence>
<evidence type="ECO:0000259" key="10">
    <source>
        <dbReference type="Pfam" id="PF25198"/>
    </source>
</evidence>
<dbReference type="RefSeq" id="WP_084663924.1">
    <property type="nucleotide sequence ID" value="NZ_LT838272.1"/>
</dbReference>
<sequence>MRRLHALFHSLSIIILLLFLPGCWDRREINELAFISSLAFDLENDECIVTAEIIRPAAVTGGGEGGGGGGTAAALPQRNAIIAIDRGNTLYAAGRKLALRLPRRAYVAHTTGVLVGEDLARQGLKEVLDFLDRQQEFRRSTFILLTRGPAKEVLIRAQGGLEATLGREIAGLDKWVRVSGYGFIPSIHDVLVDLSTGAAATAIPVLELSPQPFPPVIGAPTSRGATSRESNKQGAPRTPEPEIVRTVRLNGTGLFHHDKLVGWLDERQTRGLAWVRNQVNRAILELQCPEDKKRISVEITEARSKTKFQDRNSQLQSIINLKVEGNLLEQQCFHDYTSEEAIKSLESQMAIVITEEINSAIAQAKKAGTDVFDFGGALYRKNPKLWKQIQPHWEEEFKKLPITIQVEVKLRRTGLTGRPWQPKAH</sequence>
<feature type="domain" description="Spore germination GerAC-like C-terminal" evidence="9">
    <location>
        <begin position="250"/>
        <end position="414"/>
    </location>
</feature>
<dbReference type="PANTHER" id="PTHR35789:SF1">
    <property type="entry name" value="SPORE GERMINATION PROTEIN B3"/>
    <property type="match status" value="1"/>
</dbReference>
<evidence type="ECO:0000256" key="6">
    <source>
        <dbReference type="ARBA" id="ARBA00023139"/>
    </source>
</evidence>
<dbReference type="AlphaFoldDB" id="A0A1W1VFW6"/>
<organism evidence="11 12">
    <name type="scientific">Thermanaeromonas toyohensis ToBE</name>
    <dbReference type="NCBI Taxonomy" id="698762"/>
    <lineage>
        <taxon>Bacteria</taxon>
        <taxon>Bacillati</taxon>
        <taxon>Bacillota</taxon>
        <taxon>Clostridia</taxon>
        <taxon>Neomoorellales</taxon>
        <taxon>Neomoorellaceae</taxon>
        <taxon>Thermanaeromonas</taxon>
    </lineage>
</organism>
<accession>A0A1W1VFW6</accession>
<reference evidence="11 12" key="1">
    <citation type="submission" date="2017-04" db="EMBL/GenBank/DDBJ databases">
        <authorList>
            <person name="Afonso C.L."/>
            <person name="Miller P.J."/>
            <person name="Scott M.A."/>
            <person name="Spackman E."/>
            <person name="Goraichik I."/>
            <person name="Dimitrov K.M."/>
            <person name="Suarez D.L."/>
            <person name="Swayne D.E."/>
        </authorList>
    </citation>
    <scope>NUCLEOTIDE SEQUENCE [LARGE SCALE GENOMIC DNA]</scope>
    <source>
        <strain evidence="11 12">ToBE</strain>
    </source>
</reference>
<dbReference type="Gene3D" id="3.30.300.210">
    <property type="entry name" value="Nutrient germinant receptor protein C, domain 3"/>
    <property type="match status" value="1"/>
</dbReference>
<dbReference type="GO" id="GO:0016020">
    <property type="term" value="C:membrane"/>
    <property type="evidence" value="ECO:0007669"/>
    <property type="project" value="UniProtKB-SubCell"/>
</dbReference>
<comment type="subcellular location">
    <subcellularLocation>
        <location evidence="1">Membrane</location>
        <topology evidence="1">Lipid-anchor</topology>
    </subcellularLocation>
</comment>
<keyword evidence="5" id="KW-0472">Membrane</keyword>
<dbReference type="InterPro" id="IPR038501">
    <property type="entry name" value="Spore_GerAC_C_sf"/>
</dbReference>
<dbReference type="GO" id="GO:0009847">
    <property type="term" value="P:spore germination"/>
    <property type="evidence" value="ECO:0007669"/>
    <property type="project" value="InterPro"/>
</dbReference>
<dbReference type="EMBL" id="LT838272">
    <property type="protein sequence ID" value="SMB92299.1"/>
    <property type="molecule type" value="Genomic_DNA"/>
</dbReference>
<dbReference type="Pfam" id="PF05504">
    <property type="entry name" value="Spore_GerAC"/>
    <property type="match status" value="1"/>
</dbReference>
<name>A0A1W1VFW6_9FIRM</name>
<dbReference type="OrthoDB" id="9816067at2"/>
<dbReference type="InterPro" id="IPR008844">
    <property type="entry name" value="Spore_GerAC-like"/>
</dbReference>
<dbReference type="Proteomes" id="UP000192569">
    <property type="component" value="Chromosome I"/>
</dbReference>
<evidence type="ECO:0000313" key="12">
    <source>
        <dbReference type="Proteomes" id="UP000192569"/>
    </source>
</evidence>
<evidence type="ECO:0000256" key="2">
    <source>
        <dbReference type="ARBA" id="ARBA00007886"/>
    </source>
</evidence>
<feature type="region of interest" description="Disordered" evidence="8">
    <location>
        <begin position="214"/>
        <end position="240"/>
    </location>
</feature>
<dbReference type="InterPro" id="IPR057336">
    <property type="entry name" value="GerAC_N"/>
</dbReference>
<dbReference type="PANTHER" id="PTHR35789">
    <property type="entry name" value="SPORE GERMINATION PROTEIN B3"/>
    <property type="match status" value="1"/>
</dbReference>
<keyword evidence="6" id="KW-0564">Palmitate</keyword>
<evidence type="ECO:0000313" key="11">
    <source>
        <dbReference type="EMBL" id="SMB92299.1"/>
    </source>
</evidence>
<evidence type="ECO:0000256" key="1">
    <source>
        <dbReference type="ARBA" id="ARBA00004635"/>
    </source>
</evidence>
<evidence type="ECO:0000256" key="4">
    <source>
        <dbReference type="ARBA" id="ARBA00022729"/>
    </source>
</evidence>
<dbReference type="InterPro" id="IPR046953">
    <property type="entry name" value="Spore_GerAC-like_C"/>
</dbReference>
<evidence type="ECO:0000256" key="3">
    <source>
        <dbReference type="ARBA" id="ARBA00022544"/>
    </source>
</evidence>
<gene>
    <name evidence="11" type="ORF">SAMN00808754_0612</name>
</gene>
<feature type="domain" description="Spore germination protein N-terminal" evidence="10">
    <location>
        <begin position="25"/>
        <end position="207"/>
    </location>
</feature>
<dbReference type="Pfam" id="PF25198">
    <property type="entry name" value="Spore_GerAC_N"/>
    <property type="match status" value="1"/>
</dbReference>
<comment type="similarity">
    <text evidence="2">Belongs to the GerABKC lipoprotein family.</text>
</comment>
<protein>
    <submittedName>
        <fullName evidence="11">Spore germination protein KC</fullName>
    </submittedName>
</protein>
<keyword evidence="3" id="KW-0309">Germination</keyword>
<proteinExistence type="inferred from homology"/>
<keyword evidence="4" id="KW-0732">Signal</keyword>